<protein>
    <recommendedName>
        <fullName evidence="3">DUF3275 family protein</fullName>
    </recommendedName>
</protein>
<dbReference type="Pfam" id="PF11679">
    <property type="entry name" value="DUF3275"/>
    <property type="match status" value="1"/>
</dbReference>
<organism evidence="1 2">
    <name type="scientific">Marinagarivorans cellulosilyticus</name>
    <dbReference type="NCBI Taxonomy" id="2721545"/>
    <lineage>
        <taxon>Bacteria</taxon>
        <taxon>Pseudomonadati</taxon>
        <taxon>Pseudomonadota</taxon>
        <taxon>Gammaproteobacteria</taxon>
        <taxon>Cellvibrionales</taxon>
        <taxon>Cellvibrionaceae</taxon>
        <taxon>Marinagarivorans</taxon>
    </lineage>
</organism>
<keyword evidence="2" id="KW-1185">Reference proteome</keyword>
<evidence type="ECO:0000313" key="2">
    <source>
        <dbReference type="Proteomes" id="UP001320119"/>
    </source>
</evidence>
<dbReference type="AlphaFoldDB" id="A0AAN1WHJ3"/>
<sequence length="184" mass="20265">MITVPGKINIRTISGRFGDFNVGTLECSIGSFSVKDPAIDEFSEGVYTGSFVIESIKPDSYVASGRMVVEVRARLKGIMLDDELSLPSEPESYEQDPLEQECQSVKDVQAPAASAKVDSKAETSNLTPAADENDGGCLFGVLWPLGSVVRLDSTIERLRLRQQKKFLQDNGYSFRVAQQHWVKD</sequence>
<name>A0AAN1WHJ3_9GAMM</name>
<evidence type="ECO:0008006" key="3">
    <source>
        <dbReference type="Google" id="ProtNLM"/>
    </source>
</evidence>
<reference evidence="1 2" key="1">
    <citation type="journal article" date="2022" name="IScience">
        <title>An ultrasensitive nanofiber-based assay for enzymatic hydrolysis and deep-sea microbial degradation of cellulose.</title>
        <authorList>
            <person name="Tsudome M."/>
            <person name="Tachioka M."/>
            <person name="Miyazaki M."/>
            <person name="Uchimura K."/>
            <person name="Tsuda M."/>
            <person name="Takaki Y."/>
            <person name="Deguchi S."/>
        </authorList>
    </citation>
    <scope>NUCLEOTIDE SEQUENCE [LARGE SCALE GENOMIC DNA]</scope>
    <source>
        <strain evidence="1 2">GE09</strain>
    </source>
</reference>
<gene>
    <name evidence="1" type="ORF">MARGE09_P1880</name>
</gene>
<evidence type="ECO:0000313" key="1">
    <source>
        <dbReference type="EMBL" id="BCD97679.1"/>
    </source>
</evidence>
<dbReference type="KEGG" id="marq:MARGE09_P1880"/>
<dbReference type="EMBL" id="AP023086">
    <property type="protein sequence ID" value="BCD97679.1"/>
    <property type="molecule type" value="Genomic_DNA"/>
</dbReference>
<dbReference type="InterPro" id="IPR021693">
    <property type="entry name" value="DUF3275"/>
</dbReference>
<proteinExistence type="predicted"/>
<dbReference type="RefSeq" id="WP_236987144.1">
    <property type="nucleotide sequence ID" value="NZ_AP023086.1"/>
</dbReference>
<accession>A0AAN1WHJ3</accession>
<dbReference type="Proteomes" id="UP001320119">
    <property type="component" value="Chromosome"/>
</dbReference>